<dbReference type="HAMAP" id="MF_00736">
    <property type="entry name" value="Ribosomal_uL11"/>
    <property type="match status" value="1"/>
</dbReference>
<evidence type="ECO:0000256" key="8">
    <source>
        <dbReference type="RuleBase" id="RU003978"/>
    </source>
</evidence>
<dbReference type="GO" id="GO:0070180">
    <property type="term" value="F:large ribosomal subunit rRNA binding"/>
    <property type="evidence" value="ECO:0007669"/>
    <property type="project" value="UniProtKB-UniRule"/>
</dbReference>
<accession>A0A1G2R726</accession>
<proteinExistence type="inferred from homology"/>
<evidence type="ECO:0000256" key="5">
    <source>
        <dbReference type="ARBA" id="ARBA00022980"/>
    </source>
</evidence>
<evidence type="ECO:0000259" key="11">
    <source>
        <dbReference type="Pfam" id="PF03946"/>
    </source>
</evidence>
<keyword evidence="6 7" id="KW-0687">Ribonucleoprotein</keyword>
<dbReference type="Proteomes" id="UP000178529">
    <property type="component" value="Unassembled WGS sequence"/>
</dbReference>
<evidence type="ECO:0000259" key="10">
    <source>
        <dbReference type="Pfam" id="PF00298"/>
    </source>
</evidence>
<evidence type="ECO:0000313" key="13">
    <source>
        <dbReference type="Proteomes" id="UP000178529"/>
    </source>
</evidence>
<evidence type="ECO:0000256" key="9">
    <source>
        <dbReference type="RuleBase" id="RU003979"/>
    </source>
</evidence>
<dbReference type="GO" id="GO:0003735">
    <property type="term" value="F:structural constituent of ribosome"/>
    <property type="evidence" value="ECO:0007669"/>
    <property type="project" value="InterPro"/>
</dbReference>
<feature type="domain" description="Large ribosomal subunit protein uL11 C-terminal" evidence="10">
    <location>
        <begin position="72"/>
        <end position="139"/>
    </location>
</feature>
<keyword evidence="5 7" id="KW-0689">Ribosomal protein</keyword>
<dbReference type="Gene3D" id="1.10.10.250">
    <property type="entry name" value="Ribosomal protein L11, C-terminal domain"/>
    <property type="match status" value="1"/>
</dbReference>
<dbReference type="SUPFAM" id="SSF46906">
    <property type="entry name" value="Ribosomal protein L11, C-terminal domain"/>
    <property type="match status" value="1"/>
</dbReference>
<evidence type="ECO:0000256" key="4">
    <source>
        <dbReference type="ARBA" id="ARBA00022884"/>
    </source>
</evidence>
<dbReference type="InterPro" id="IPR020785">
    <property type="entry name" value="Ribosomal_uL11_CS"/>
</dbReference>
<dbReference type="Pfam" id="PF00298">
    <property type="entry name" value="Ribosomal_L11"/>
    <property type="match status" value="1"/>
</dbReference>
<evidence type="ECO:0000256" key="7">
    <source>
        <dbReference type="HAMAP-Rule" id="MF_00736"/>
    </source>
</evidence>
<dbReference type="InterPro" id="IPR036769">
    <property type="entry name" value="Ribosomal_uL11_C_sf"/>
</dbReference>
<dbReference type="SUPFAM" id="SSF54747">
    <property type="entry name" value="Ribosomal L11/L12e N-terminal domain"/>
    <property type="match status" value="1"/>
</dbReference>
<evidence type="ECO:0000256" key="3">
    <source>
        <dbReference type="ARBA" id="ARBA00022730"/>
    </source>
</evidence>
<sequence length="140" mass="15119">MAKKIKKIVRLHIEAGKATPAPPVGPSLAQYGLNIGEFCKTFNDATKEKTGFKLPVDIIIYEDRSYEFKTHEPPASALLLKAAGIEKGSGVPNKTKVGKISRSQLQEIAKQKMADLNADTPEAAARIIEGTAKNMGITIE</sequence>
<dbReference type="NCBIfam" id="TIGR01632">
    <property type="entry name" value="L11_bact"/>
    <property type="match status" value="1"/>
</dbReference>
<gene>
    <name evidence="7" type="primary">rplK</name>
    <name evidence="12" type="ORF">A3J68_00245</name>
</gene>
<dbReference type="Pfam" id="PF03946">
    <property type="entry name" value="Ribosomal_L11_N"/>
    <property type="match status" value="1"/>
</dbReference>
<dbReference type="CDD" id="cd00349">
    <property type="entry name" value="Ribosomal_L11"/>
    <property type="match status" value="1"/>
</dbReference>
<keyword evidence="4 7" id="KW-0694">RNA-binding</keyword>
<protein>
    <recommendedName>
        <fullName evidence="7">Large ribosomal subunit protein uL11</fullName>
    </recommendedName>
</protein>
<dbReference type="PANTHER" id="PTHR11661:SF1">
    <property type="entry name" value="LARGE RIBOSOMAL SUBUNIT PROTEIN UL11M"/>
    <property type="match status" value="1"/>
</dbReference>
<dbReference type="GO" id="GO:0006412">
    <property type="term" value="P:translation"/>
    <property type="evidence" value="ECO:0007669"/>
    <property type="project" value="UniProtKB-UniRule"/>
</dbReference>
<comment type="subunit">
    <text evidence="7">Part of the ribosomal stalk of the 50S ribosomal subunit. Interacts with L10 and the large rRNA to form the base of the stalk. L10 forms an elongated spine to which L12 dimers bind in a sequential fashion forming a multimeric L10(L12)X complex.</text>
</comment>
<dbReference type="InterPro" id="IPR006519">
    <property type="entry name" value="Ribosomal_uL11_bac-typ"/>
</dbReference>
<dbReference type="SMART" id="SM00649">
    <property type="entry name" value="RL11"/>
    <property type="match status" value="1"/>
</dbReference>
<evidence type="ECO:0000256" key="2">
    <source>
        <dbReference type="ARBA" id="ARBA00022481"/>
    </source>
</evidence>
<feature type="domain" description="Large ribosomal subunit protein uL11 N-terminal" evidence="11">
    <location>
        <begin position="9"/>
        <end position="66"/>
    </location>
</feature>
<organism evidence="12 13">
    <name type="scientific">Candidatus Wildermuthbacteria bacterium RIFCSPHIGHO2_02_FULL_48_16</name>
    <dbReference type="NCBI Taxonomy" id="1802453"/>
    <lineage>
        <taxon>Bacteria</taxon>
        <taxon>Candidatus Wildermuthiibacteriota</taxon>
    </lineage>
</organism>
<comment type="caution">
    <text evidence="12">The sequence shown here is derived from an EMBL/GenBank/DDBJ whole genome shotgun (WGS) entry which is preliminary data.</text>
</comment>
<name>A0A1G2R726_9BACT</name>
<evidence type="ECO:0000256" key="6">
    <source>
        <dbReference type="ARBA" id="ARBA00023274"/>
    </source>
</evidence>
<evidence type="ECO:0000313" key="12">
    <source>
        <dbReference type="EMBL" id="OHA68358.1"/>
    </source>
</evidence>
<evidence type="ECO:0000256" key="1">
    <source>
        <dbReference type="ARBA" id="ARBA00010537"/>
    </source>
</evidence>
<reference evidence="12 13" key="1">
    <citation type="journal article" date="2016" name="Nat. Commun.">
        <title>Thousands of microbial genomes shed light on interconnected biogeochemical processes in an aquifer system.</title>
        <authorList>
            <person name="Anantharaman K."/>
            <person name="Brown C.T."/>
            <person name="Hug L.A."/>
            <person name="Sharon I."/>
            <person name="Castelle C.J."/>
            <person name="Probst A.J."/>
            <person name="Thomas B.C."/>
            <person name="Singh A."/>
            <person name="Wilkins M.J."/>
            <person name="Karaoz U."/>
            <person name="Brodie E.L."/>
            <person name="Williams K.H."/>
            <person name="Hubbard S.S."/>
            <person name="Banfield J.F."/>
        </authorList>
    </citation>
    <scope>NUCLEOTIDE SEQUENCE [LARGE SCALE GENOMIC DNA]</scope>
</reference>
<dbReference type="Gene3D" id="3.30.1550.10">
    <property type="entry name" value="Ribosomal protein L11/L12, N-terminal domain"/>
    <property type="match status" value="1"/>
</dbReference>
<comment type="function">
    <text evidence="7 9">Forms part of the ribosomal stalk which helps the ribosome interact with GTP-bound translation factors.</text>
</comment>
<comment type="similarity">
    <text evidence="1 7 8">Belongs to the universal ribosomal protein uL11 family.</text>
</comment>
<dbReference type="InterPro" id="IPR036796">
    <property type="entry name" value="Ribosomal_uL11_N_sf"/>
</dbReference>
<dbReference type="InterPro" id="IPR020783">
    <property type="entry name" value="Ribosomal_uL11_C"/>
</dbReference>
<dbReference type="PROSITE" id="PS00359">
    <property type="entry name" value="RIBOSOMAL_L11"/>
    <property type="match status" value="1"/>
</dbReference>
<dbReference type="FunFam" id="1.10.10.250:FF:000001">
    <property type="entry name" value="50S ribosomal protein L11"/>
    <property type="match status" value="1"/>
</dbReference>
<keyword evidence="2 7" id="KW-0488">Methylation</keyword>
<dbReference type="InterPro" id="IPR000911">
    <property type="entry name" value="Ribosomal_uL11"/>
</dbReference>
<dbReference type="PANTHER" id="PTHR11661">
    <property type="entry name" value="60S RIBOSOMAL PROTEIN L12"/>
    <property type="match status" value="1"/>
</dbReference>
<keyword evidence="3 7" id="KW-0699">rRNA-binding</keyword>
<dbReference type="InterPro" id="IPR020784">
    <property type="entry name" value="Ribosomal_uL11_N"/>
</dbReference>
<comment type="PTM">
    <text evidence="7 9">One or more lysine residues are methylated.</text>
</comment>
<dbReference type="GO" id="GO:0022625">
    <property type="term" value="C:cytosolic large ribosomal subunit"/>
    <property type="evidence" value="ECO:0007669"/>
    <property type="project" value="TreeGrafter"/>
</dbReference>
<dbReference type="EMBL" id="MHTY01000026">
    <property type="protein sequence ID" value="OHA68358.1"/>
    <property type="molecule type" value="Genomic_DNA"/>
</dbReference>
<dbReference type="AlphaFoldDB" id="A0A1G2R726"/>